<evidence type="ECO:0000313" key="8">
    <source>
        <dbReference type="Proteomes" id="UP000001514"/>
    </source>
</evidence>
<accession>D8RYM1</accession>
<dbReference type="OrthoDB" id="410701at2759"/>
<dbReference type="HOGENOM" id="CLU_009834_3_2_1"/>
<dbReference type="Pfam" id="PF00378">
    <property type="entry name" value="ECH_1"/>
    <property type="match status" value="1"/>
</dbReference>
<comment type="catalytic activity">
    <reaction evidence="1">
        <text>a (3Z)-enoyl-CoA = a 4-saturated (2E)-enoyl-CoA</text>
        <dbReference type="Rhea" id="RHEA:45900"/>
        <dbReference type="ChEBI" id="CHEBI:85097"/>
        <dbReference type="ChEBI" id="CHEBI:85489"/>
        <dbReference type="EC" id="5.3.3.8"/>
    </reaction>
</comment>
<proteinExistence type="inferred from homology"/>
<dbReference type="EC" id="5.3.3.8" evidence="5"/>
<keyword evidence="8" id="KW-1185">Reference proteome</keyword>
<dbReference type="FunFam" id="3.90.226.10:FF:000049">
    <property type="entry name" value="Enoyl-CoA delta isomerase 3"/>
    <property type="match status" value="1"/>
</dbReference>
<evidence type="ECO:0000256" key="5">
    <source>
        <dbReference type="ARBA" id="ARBA00012064"/>
    </source>
</evidence>
<dbReference type="Proteomes" id="UP000001514">
    <property type="component" value="Unassembled WGS sequence"/>
</dbReference>
<organism evidence="8">
    <name type="scientific">Selaginella moellendorffii</name>
    <name type="common">Spikemoss</name>
    <dbReference type="NCBI Taxonomy" id="88036"/>
    <lineage>
        <taxon>Eukaryota</taxon>
        <taxon>Viridiplantae</taxon>
        <taxon>Streptophyta</taxon>
        <taxon>Embryophyta</taxon>
        <taxon>Tracheophyta</taxon>
        <taxon>Lycopodiopsida</taxon>
        <taxon>Selaginellales</taxon>
        <taxon>Selaginellaceae</taxon>
        <taxon>Selaginella</taxon>
    </lineage>
</organism>
<dbReference type="PANTHER" id="PTHR11941">
    <property type="entry name" value="ENOYL-COA HYDRATASE-RELATED"/>
    <property type="match status" value="1"/>
</dbReference>
<keyword evidence="6" id="KW-0443">Lipid metabolism</keyword>
<comment type="catalytic activity">
    <reaction evidence="2">
        <text>a (3E)-enoyl-CoA = a 4-saturated (2E)-enoyl-CoA</text>
        <dbReference type="Rhea" id="RHEA:45228"/>
        <dbReference type="ChEBI" id="CHEBI:58521"/>
        <dbReference type="ChEBI" id="CHEBI:85097"/>
        <dbReference type="EC" id="5.3.3.8"/>
    </reaction>
</comment>
<evidence type="ECO:0000256" key="2">
    <source>
        <dbReference type="ARBA" id="ARBA00000765"/>
    </source>
</evidence>
<dbReference type="KEGG" id="smo:SELMODRAFT_442986"/>
<evidence type="ECO:0000256" key="6">
    <source>
        <dbReference type="ARBA" id="ARBA00023098"/>
    </source>
</evidence>
<dbReference type="SUPFAM" id="SSF52096">
    <property type="entry name" value="ClpP/crotonase"/>
    <property type="match status" value="1"/>
</dbReference>
<dbReference type="GO" id="GO:0006635">
    <property type="term" value="P:fatty acid beta-oxidation"/>
    <property type="evidence" value="ECO:0000318"/>
    <property type="project" value="GO_Central"/>
</dbReference>
<dbReference type="InterPro" id="IPR029045">
    <property type="entry name" value="ClpP/crotonase-like_dom_sf"/>
</dbReference>
<dbReference type="AlphaFoldDB" id="D8RYM1"/>
<dbReference type="InParanoid" id="D8RYM1"/>
<evidence type="ECO:0000313" key="7">
    <source>
        <dbReference type="EMBL" id="EFJ22748.1"/>
    </source>
</evidence>
<dbReference type="PANTHER" id="PTHR11941:SF75">
    <property type="entry name" value="ENOYL-COA HYDRATASE_ISOMERASE FAMILY PROTEIN"/>
    <property type="match status" value="1"/>
</dbReference>
<evidence type="ECO:0000256" key="3">
    <source>
        <dbReference type="ARBA" id="ARBA00005005"/>
    </source>
</evidence>
<dbReference type="GO" id="GO:0004165">
    <property type="term" value="F:delta(3)-delta(2)-enoyl-CoA isomerase activity"/>
    <property type="evidence" value="ECO:0000318"/>
    <property type="project" value="GO_Central"/>
</dbReference>
<comment type="similarity">
    <text evidence="4">Belongs to the enoyl-CoA hydratase/isomerase family.</text>
</comment>
<comment type="pathway">
    <text evidence="3">Lipid metabolism; fatty acid beta-oxidation.</text>
</comment>
<dbReference type="Gene3D" id="3.90.226.10">
    <property type="entry name" value="2-enoyl-CoA Hydratase, Chain A, domain 1"/>
    <property type="match status" value="1"/>
</dbReference>
<dbReference type="InterPro" id="IPR001753">
    <property type="entry name" value="Enoyl-CoA_hydra/iso"/>
</dbReference>
<dbReference type="Gramene" id="EFJ22748">
    <property type="protein sequence ID" value="EFJ22748"/>
    <property type="gene ID" value="SELMODRAFT_442986"/>
</dbReference>
<reference evidence="7 8" key="1">
    <citation type="journal article" date="2011" name="Science">
        <title>The Selaginella genome identifies genetic changes associated with the evolution of vascular plants.</title>
        <authorList>
            <person name="Banks J.A."/>
            <person name="Nishiyama T."/>
            <person name="Hasebe M."/>
            <person name="Bowman J.L."/>
            <person name="Gribskov M."/>
            <person name="dePamphilis C."/>
            <person name="Albert V.A."/>
            <person name="Aono N."/>
            <person name="Aoyama T."/>
            <person name="Ambrose B.A."/>
            <person name="Ashton N.W."/>
            <person name="Axtell M.J."/>
            <person name="Barker E."/>
            <person name="Barker M.S."/>
            <person name="Bennetzen J.L."/>
            <person name="Bonawitz N.D."/>
            <person name="Chapple C."/>
            <person name="Cheng C."/>
            <person name="Correa L.G."/>
            <person name="Dacre M."/>
            <person name="DeBarry J."/>
            <person name="Dreyer I."/>
            <person name="Elias M."/>
            <person name="Engstrom E.M."/>
            <person name="Estelle M."/>
            <person name="Feng L."/>
            <person name="Finet C."/>
            <person name="Floyd S.K."/>
            <person name="Frommer W.B."/>
            <person name="Fujita T."/>
            <person name="Gramzow L."/>
            <person name="Gutensohn M."/>
            <person name="Harholt J."/>
            <person name="Hattori M."/>
            <person name="Heyl A."/>
            <person name="Hirai T."/>
            <person name="Hiwatashi Y."/>
            <person name="Ishikawa M."/>
            <person name="Iwata M."/>
            <person name="Karol K.G."/>
            <person name="Koehler B."/>
            <person name="Kolukisaoglu U."/>
            <person name="Kubo M."/>
            <person name="Kurata T."/>
            <person name="Lalonde S."/>
            <person name="Li K."/>
            <person name="Li Y."/>
            <person name="Litt A."/>
            <person name="Lyons E."/>
            <person name="Manning G."/>
            <person name="Maruyama T."/>
            <person name="Michael T.P."/>
            <person name="Mikami K."/>
            <person name="Miyazaki S."/>
            <person name="Morinaga S."/>
            <person name="Murata T."/>
            <person name="Mueller-Roeber B."/>
            <person name="Nelson D.R."/>
            <person name="Obara M."/>
            <person name="Oguri Y."/>
            <person name="Olmstead R.G."/>
            <person name="Onodera N."/>
            <person name="Petersen B.L."/>
            <person name="Pils B."/>
            <person name="Prigge M."/>
            <person name="Rensing S.A."/>
            <person name="Riano-Pachon D.M."/>
            <person name="Roberts A.W."/>
            <person name="Sato Y."/>
            <person name="Scheller H.V."/>
            <person name="Schulz B."/>
            <person name="Schulz C."/>
            <person name="Shakirov E.V."/>
            <person name="Shibagaki N."/>
            <person name="Shinohara N."/>
            <person name="Shippen D.E."/>
            <person name="Soerensen I."/>
            <person name="Sotooka R."/>
            <person name="Sugimoto N."/>
            <person name="Sugita M."/>
            <person name="Sumikawa N."/>
            <person name="Tanurdzic M."/>
            <person name="Theissen G."/>
            <person name="Ulvskov P."/>
            <person name="Wakazuki S."/>
            <person name="Weng J.K."/>
            <person name="Willats W.W."/>
            <person name="Wipf D."/>
            <person name="Wolf P.G."/>
            <person name="Yang L."/>
            <person name="Zimmer A.D."/>
            <person name="Zhu Q."/>
            <person name="Mitros T."/>
            <person name="Hellsten U."/>
            <person name="Loque D."/>
            <person name="Otillar R."/>
            <person name="Salamov A."/>
            <person name="Schmutz J."/>
            <person name="Shapiro H."/>
            <person name="Lindquist E."/>
            <person name="Lucas S."/>
            <person name="Rokhsar D."/>
            <person name="Grigoriev I.V."/>
        </authorList>
    </citation>
    <scope>NUCLEOTIDE SEQUENCE [LARGE SCALE GENOMIC DNA]</scope>
</reference>
<protein>
    <recommendedName>
        <fullName evidence="5">Delta(3)-Delta(2)-enoyl-CoA isomerase</fullName>
        <ecNumber evidence="5">5.3.3.8</ecNumber>
    </recommendedName>
</protein>
<dbReference type="FunCoup" id="D8RYM1">
    <property type="interactions" value="587"/>
</dbReference>
<dbReference type="CDD" id="cd06558">
    <property type="entry name" value="crotonase-like"/>
    <property type="match status" value="1"/>
</dbReference>
<gene>
    <name evidence="7" type="ORF">SELMODRAFT_442986</name>
</gene>
<dbReference type="STRING" id="88036.D8RYM1"/>
<dbReference type="OMA" id="ELITYHA"/>
<dbReference type="EMBL" id="GL377594">
    <property type="protein sequence ID" value="EFJ22748.1"/>
    <property type="molecule type" value="Genomic_DNA"/>
</dbReference>
<dbReference type="eggNOG" id="ENOG502QSD1">
    <property type="taxonomic scope" value="Eukaryota"/>
</dbReference>
<name>D8RYM1_SELML</name>
<evidence type="ECO:0000256" key="4">
    <source>
        <dbReference type="ARBA" id="ARBA00005254"/>
    </source>
</evidence>
<sequence>MGTEESFVKLEALPHGVYVLKFDGGDGQHRLNPTTIAEIHSALDKVEDDPKAAALITTNEGKFFSNGLDLGFAQSSPGNFKYLVDLFLNLLDRFLCFPMPTIAAICGHAAAGGCMLALAHDYRVMRIDRGYIFMNEVEINLHMSPGMISLIRCKLPVATFHKSLLSAHKYTGKPAEEAGFVYASFPDARSTQEEAIQKATELAKKKYNRSIYKAIKSEMFRVELRDLRSGDHGPPPGIILSKI</sequence>
<evidence type="ECO:0000256" key="1">
    <source>
        <dbReference type="ARBA" id="ARBA00000452"/>
    </source>
</evidence>